<comment type="function">
    <text evidence="6">Clathrin is the major protein of the polyhedral coat of coated pits and vesicles.</text>
</comment>
<keyword evidence="3 6" id="KW-0472">Membrane</keyword>
<dbReference type="InterPro" id="IPR000996">
    <property type="entry name" value="Clathrin_L-chain"/>
</dbReference>
<dbReference type="GO" id="GO:0006886">
    <property type="term" value="P:intracellular protein transport"/>
    <property type="evidence" value="ECO:0007669"/>
    <property type="project" value="InterPro"/>
</dbReference>
<dbReference type="GO" id="GO:0099631">
    <property type="term" value="C:postsynaptic endocytic zone cytoplasmic component"/>
    <property type="evidence" value="ECO:0007669"/>
    <property type="project" value="TreeGrafter"/>
</dbReference>
<dbReference type="GO" id="GO:0032050">
    <property type="term" value="F:clathrin heavy chain binding"/>
    <property type="evidence" value="ECO:0007669"/>
    <property type="project" value="TreeGrafter"/>
</dbReference>
<feature type="region of interest" description="Disordered" evidence="7">
    <location>
        <begin position="36"/>
        <end position="55"/>
    </location>
</feature>
<evidence type="ECO:0000256" key="7">
    <source>
        <dbReference type="SAM" id="MobiDB-lite"/>
    </source>
</evidence>
<evidence type="ECO:0000256" key="6">
    <source>
        <dbReference type="RuleBase" id="RU363137"/>
    </source>
</evidence>
<dbReference type="GO" id="GO:0030672">
    <property type="term" value="C:synaptic vesicle membrane"/>
    <property type="evidence" value="ECO:0007669"/>
    <property type="project" value="TreeGrafter"/>
</dbReference>
<dbReference type="Pfam" id="PF01086">
    <property type="entry name" value="Clathrin_lg_ch"/>
    <property type="match status" value="1"/>
</dbReference>
<evidence type="ECO:0000256" key="5">
    <source>
        <dbReference type="ARBA" id="ARBA00023329"/>
    </source>
</evidence>
<organism evidence="10">
    <name type="scientific">Hymenolepis diminuta</name>
    <name type="common">Rat tapeworm</name>
    <dbReference type="NCBI Taxonomy" id="6216"/>
    <lineage>
        <taxon>Eukaryota</taxon>
        <taxon>Metazoa</taxon>
        <taxon>Spiralia</taxon>
        <taxon>Lophotrochozoa</taxon>
        <taxon>Platyhelminthes</taxon>
        <taxon>Cestoda</taxon>
        <taxon>Eucestoda</taxon>
        <taxon>Cyclophyllidea</taxon>
        <taxon>Hymenolepididae</taxon>
        <taxon>Hymenolepis</taxon>
    </lineage>
</organism>
<keyword evidence="4 6" id="KW-0168">Coated pit</keyword>
<dbReference type="STRING" id="6216.A0A0R3SFF9"/>
<feature type="compositionally biased region" description="Polar residues" evidence="7">
    <location>
        <begin position="37"/>
        <end position="50"/>
    </location>
</feature>
<evidence type="ECO:0000256" key="1">
    <source>
        <dbReference type="ARBA" id="ARBA00004180"/>
    </source>
</evidence>
<dbReference type="OrthoDB" id="5512at2759"/>
<evidence type="ECO:0000313" key="10">
    <source>
        <dbReference type="WBParaSite" id="HDID_0000357601-mRNA-1"/>
    </source>
</evidence>
<accession>A0A0R3SFF9</accession>
<dbReference type="GO" id="GO:0005198">
    <property type="term" value="F:structural molecule activity"/>
    <property type="evidence" value="ECO:0007669"/>
    <property type="project" value="InterPro"/>
</dbReference>
<dbReference type="EMBL" id="UYSG01001118">
    <property type="protein sequence ID" value="VDL35321.1"/>
    <property type="molecule type" value="Genomic_DNA"/>
</dbReference>
<dbReference type="Proteomes" id="UP000274504">
    <property type="component" value="Unassembled WGS sequence"/>
</dbReference>
<evidence type="ECO:0000256" key="2">
    <source>
        <dbReference type="ARBA" id="ARBA00005263"/>
    </source>
</evidence>
<reference evidence="10" key="1">
    <citation type="submission" date="2017-02" db="UniProtKB">
        <authorList>
            <consortium name="WormBaseParasite"/>
        </authorList>
    </citation>
    <scope>IDENTIFICATION</scope>
</reference>
<comment type="similarity">
    <text evidence="2 6">Belongs to the clathrin light chain family.</text>
</comment>
<comment type="subcellular location">
    <subcellularLocation>
        <location evidence="1 6">Cytoplasmic vesicle membrane</location>
        <topology evidence="1 6">Peripheral membrane protein</topology>
        <orientation evidence="1 6">Cytoplasmic side</orientation>
    </subcellularLocation>
    <subcellularLocation>
        <location evidence="6">Membrane</location>
        <location evidence="6">Coated pit</location>
        <topology evidence="6">Peripheral membrane protein</topology>
        <orientation evidence="6">Cytoplasmic side</orientation>
    </subcellularLocation>
    <text evidence="6">Cytoplasmic face of coated pits and vesicles.</text>
</comment>
<evidence type="ECO:0000256" key="4">
    <source>
        <dbReference type="ARBA" id="ARBA00023176"/>
    </source>
</evidence>
<dbReference type="PANTHER" id="PTHR10639:SF7">
    <property type="entry name" value="CLATHRIN LIGHT CHAIN"/>
    <property type="match status" value="1"/>
</dbReference>
<sequence>MDEFTSAFLSRGKDELKDAGADISYTPFGVDSAKAVESNNSNSHQFQTADTEPESVTKWRQEYNANIKKRDATEAKKISGMKESAEKELVDWQAWYKKNLVNAHQENLAHEGELQAQRDKTTLLSQSVAKVNPSDSAIWERVCQLCDLTVSSTGDSTFASKSSSQSKDVTRFRSLLLSLKNNPPRTAQ</sequence>
<dbReference type="PANTHER" id="PTHR10639">
    <property type="entry name" value="CLATHRIN LIGHT CHAIN"/>
    <property type="match status" value="1"/>
</dbReference>
<protein>
    <recommendedName>
        <fullName evidence="6">Clathrin light chain</fullName>
    </recommendedName>
</protein>
<keyword evidence="5 6" id="KW-0968">Cytoplasmic vesicle</keyword>
<dbReference type="WBParaSite" id="HDID_0000357601-mRNA-1">
    <property type="protein sequence ID" value="HDID_0000357601-mRNA-1"/>
    <property type="gene ID" value="HDID_0000357601"/>
</dbReference>
<reference evidence="8 9" key="2">
    <citation type="submission" date="2018-11" db="EMBL/GenBank/DDBJ databases">
        <authorList>
            <consortium name="Pathogen Informatics"/>
        </authorList>
    </citation>
    <scope>NUCLEOTIDE SEQUENCE [LARGE SCALE GENOMIC DNA]</scope>
</reference>
<name>A0A0R3SFF9_HYMDI</name>
<dbReference type="GO" id="GO:0072583">
    <property type="term" value="P:clathrin-dependent endocytosis"/>
    <property type="evidence" value="ECO:0007669"/>
    <property type="project" value="TreeGrafter"/>
</dbReference>
<gene>
    <name evidence="8" type="ORF">HDID_LOCUS3574</name>
</gene>
<dbReference type="GO" id="GO:0030132">
    <property type="term" value="C:clathrin coat of coated pit"/>
    <property type="evidence" value="ECO:0007669"/>
    <property type="project" value="InterPro"/>
</dbReference>
<proteinExistence type="inferred from homology"/>
<dbReference type="AlphaFoldDB" id="A0A0R3SFF9"/>
<evidence type="ECO:0000256" key="3">
    <source>
        <dbReference type="ARBA" id="ARBA00023136"/>
    </source>
</evidence>
<evidence type="ECO:0000313" key="8">
    <source>
        <dbReference type="EMBL" id="VDL35321.1"/>
    </source>
</evidence>
<evidence type="ECO:0000313" key="9">
    <source>
        <dbReference type="Proteomes" id="UP000274504"/>
    </source>
</evidence>
<dbReference type="GO" id="GO:0030130">
    <property type="term" value="C:clathrin coat of trans-Golgi network vesicle"/>
    <property type="evidence" value="ECO:0007669"/>
    <property type="project" value="InterPro"/>
</dbReference>